<reference evidence="1" key="1">
    <citation type="submission" date="2014-09" db="EMBL/GenBank/DDBJ databases">
        <authorList>
            <person name="Magalhaes I.L.F."/>
            <person name="Oliveira U."/>
            <person name="Santos F.R."/>
            <person name="Vidigal T.H.D.A."/>
            <person name="Brescovit A.D."/>
            <person name="Santos A.J."/>
        </authorList>
    </citation>
    <scope>NUCLEOTIDE SEQUENCE</scope>
    <source>
        <tissue evidence="1">Shoot tissue taken approximately 20 cm above the soil surface</tissue>
    </source>
</reference>
<dbReference type="AlphaFoldDB" id="A0A0A9F3Q4"/>
<organism evidence="1">
    <name type="scientific">Arundo donax</name>
    <name type="common">Giant reed</name>
    <name type="synonym">Donax arundinaceus</name>
    <dbReference type="NCBI Taxonomy" id="35708"/>
    <lineage>
        <taxon>Eukaryota</taxon>
        <taxon>Viridiplantae</taxon>
        <taxon>Streptophyta</taxon>
        <taxon>Embryophyta</taxon>
        <taxon>Tracheophyta</taxon>
        <taxon>Spermatophyta</taxon>
        <taxon>Magnoliopsida</taxon>
        <taxon>Liliopsida</taxon>
        <taxon>Poales</taxon>
        <taxon>Poaceae</taxon>
        <taxon>PACMAD clade</taxon>
        <taxon>Arundinoideae</taxon>
        <taxon>Arundineae</taxon>
        <taxon>Arundo</taxon>
    </lineage>
</organism>
<dbReference type="EMBL" id="GBRH01192047">
    <property type="protein sequence ID" value="JAE05849.1"/>
    <property type="molecule type" value="Transcribed_RNA"/>
</dbReference>
<protein>
    <submittedName>
        <fullName evidence="1">Uncharacterized protein</fullName>
    </submittedName>
</protein>
<name>A0A0A9F3Q4_ARUDO</name>
<proteinExistence type="predicted"/>
<evidence type="ECO:0000313" key="1">
    <source>
        <dbReference type="EMBL" id="JAE05849.1"/>
    </source>
</evidence>
<reference evidence="1" key="2">
    <citation type="journal article" date="2015" name="Data Brief">
        <title>Shoot transcriptome of the giant reed, Arundo donax.</title>
        <authorList>
            <person name="Barrero R.A."/>
            <person name="Guerrero F.D."/>
            <person name="Moolhuijzen P."/>
            <person name="Goolsby J.A."/>
            <person name="Tidwell J."/>
            <person name="Bellgard S.E."/>
            <person name="Bellgard M.I."/>
        </authorList>
    </citation>
    <scope>NUCLEOTIDE SEQUENCE</scope>
    <source>
        <tissue evidence="1">Shoot tissue taken approximately 20 cm above the soil surface</tissue>
    </source>
</reference>
<accession>A0A0A9F3Q4</accession>
<sequence length="179" mass="20082">MARAAPASRTAARLAATAKHRRRWGCGCCWEREGKRRRSGRRRRARCGWEARSGSARRRWIGRRRGGKRRGGIRGGEYGSCEAAREGVVVRRVRARRVVAGNGRGVAVAVSLPAETGGARRCPRRRGGEEEVVAWLRRAAPWCQMARAWVREEERFATAAAAAAAAAQRRSIRRRRVRE</sequence>